<name>A0A174C1B7_9FIRM</name>
<dbReference type="AlphaFoldDB" id="A0A174C1B7"/>
<organism evidence="1 2">
    <name type="scientific">Mitsuokella jalaludinii</name>
    <dbReference type="NCBI Taxonomy" id="187979"/>
    <lineage>
        <taxon>Bacteria</taxon>
        <taxon>Bacillati</taxon>
        <taxon>Bacillota</taxon>
        <taxon>Negativicutes</taxon>
        <taxon>Selenomonadales</taxon>
        <taxon>Selenomonadaceae</taxon>
        <taxon>Mitsuokella</taxon>
    </lineage>
</organism>
<proteinExistence type="predicted"/>
<sequence>MKKAIAILLIIVAAFLGTLLYFHAHDTRTADSLSAYARIEFTGLRGSDGSATSAHFTVWDTRYDGAKADSKVTLVTDSKEWPLIASVKQKDAGSFQKENEISVFLPAATLDDIKKATTVRFRYSYKDGQTIDLPLNDADLAYWKGQVE</sequence>
<evidence type="ECO:0000313" key="1">
    <source>
        <dbReference type="EMBL" id="CUO05695.1"/>
    </source>
</evidence>
<evidence type="ECO:0000313" key="2">
    <source>
        <dbReference type="Proteomes" id="UP000095546"/>
    </source>
</evidence>
<dbReference type="Proteomes" id="UP000095546">
    <property type="component" value="Unassembled WGS sequence"/>
</dbReference>
<protein>
    <submittedName>
        <fullName evidence="1">Uncharacterized protein</fullName>
    </submittedName>
</protein>
<dbReference type="eggNOG" id="ENOG5032ZH5">
    <property type="taxonomic scope" value="Bacteria"/>
</dbReference>
<accession>A0A174C1B7</accession>
<reference evidence="1 2" key="1">
    <citation type="submission" date="2015-09" db="EMBL/GenBank/DDBJ databases">
        <authorList>
            <consortium name="Pathogen Informatics"/>
        </authorList>
    </citation>
    <scope>NUCLEOTIDE SEQUENCE [LARGE SCALE GENOMIC DNA]</scope>
    <source>
        <strain evidence="1 2">2789STDY5608828</strain>
    </source>
</reference>
<gene>
    <name evidence="1" type="ORF">ERS852385_02029</name>
</gene>
<dbReference type="OrthoDB" id="1665833at2"/>
<keyword evidence="2" id="KW-1185">Reference proteome</keyword>
<dbReference type="EMBL" id="CYYU01000023">
    <property type="protein sequence ID" value="CUO05695.1"/>
    <property type="molecule type" value="Genomic_DNA"/>
</dbReference>
<dbReference type="RefSeq" id="WP_055162772.1">
    <property type="nucleotide sequence ID" value="NZ_CABIWZ010000023.1"/>
</dbReference>